<dbReference type="SUPFAM" id="SSF53474">
    <property type="entry name" value="alpha/beta-Hydrolases"/>
    <property type="match status" value="1"/>
</dbReference>
<reference evidence="1" key="1">
    <citation type="submission" date="2016-10" db="EMBL/GenBank/DDBJ databases">
        <authorList>
            <person name="de Groot N.N."/>
        </authorList>
    </citation>
    <scope>NUCLEOTIDE SEQUENCE</scope>
</reference>
<accession>A0A1W1EHP0</accession>
<sequence>MKYFSGFLLNNEQEIFNEYLIHNDMSVAGFSYGAIKAFEYVYNSKQRVDRLILLSPSFFQDKPKSYARRQLKFFNHTTYVKSFLENISYPSNQDMSRYYKADGIESLEELLRYNWDKSKLKELQKRGVEIEVFLGSEDRIIDSRKAFEFFEDVATIYFIKGVGHILN</sequence>
<dbReference type="EMBL" id="FRYL01000006">
    <property type="protein sequence ID" value="SHO80388.1"/>
    <property type="molecule type" value="Genomic_DNA"/>
</dbReference>
<organism evidence="1">
    <name type="scientific">hydrothermal vent metagenome</name>
    <dbReference type="NCBI Taxonomy" id="652676"/>
    <lineage>
        <taxon>unclassified sequences</taxon>
        <taxon>metagenomes</taxon>
        <taxon>ecological metagenomes</taxon>
    </lineage>
</organism>
<dbReference type="AlphaFoldDB" id="A0A1W1EHP0"/>
<proteinExistence type="predicted"/>
<evidence type="ECO:0008006" key="2">
    <source>
        <dbReference type="Google" id="ProtNLM"/>
    </source>
</evidence>
<evidence type="ECO:0000313" key="1">
    <source>
        <dbReference type="EMBL" id="SHO80388.1"/>
    </source>
</evidence>
<dbReference type="Gene3D" id="3.40.50.1820">
    <property type="entry name" value="alpha/beta hydrolase"/>
    <property type="match status" value="1"/>
</dbReference>
<dbReference type="InterPro" id="IPR029058">
    <property type="entry name" value="AB_hydrolase_fold"/>
</dbReference>
<name>A0A1W1EHP0_9ZZZZ</name>
<gene>
    <name evidence="1" type="ORF">MNB_SV-15-1162</name>
</gene>
<protein>
    <recommendedName>
        <fullName evidence="2">AB hydrolase-1 domain-containing protein</fullName>
    </recommendedName>
</protein>
<dbReference type="NCBIfam" id="NF033854">
    <property type="entry name" value="esterase_BioV"/>
    <property type="match status" value="1"/>
</dbReference>